<name>A0A5N5MQR6_9ROSI</name>
<feature type="compositionally biased region" description="Low complexity" evidence="1">
    <location>
        <begin position="1072"/>
        <end position="1087"/>
    </location>
</feature>
<feature type="compositionally biased region" description="Low complexity" evidence="1">
    <location>
        <begin position="122"/>
        <end position="137"/>
    </location>
</feature>
<accession>A0A5N5MQR6</accession>
<keyword evidence="3" id="KW-1185">Reference proteome</keyword>
<evidence type="ECO:0008006" key="4">
    <source>
        <dbReference type="Google" id="ProtNLM"/>
    </source>
</evidence>
<gene>
    <name evidence="2" type="ORF">DKX38_008353</name>
</gene>
<dbReference type="PANTHER" id="PTHR34798:SF1">
    <property type="entry name" value="TIC-LIKE PROTEIN"/>
    <property type="match status" value="1"/>
</dbReference>
<comment type="caution">
    <text evidence="2">The sequence shown here is derived from an EMBL/GenBank/DDBJ whole genome shotgun (WGS) entry which is preliminary data.</text>
</comment>
<feature type="region of interest" description="Disordered" evidence="1">
    <location>
        <begin position="26"/>
        <end position="73"/>
    </location>
</feature>
<dbReference type="EMBL" id="VDCV01000005">
    <property type="protein sequence ID" value="KAB5557444.1"/>
    <property type="molecule type" value="Genomic_DNA"/>
</dbReference>
<dbReference type="GO" id="GO:0042752">
    <property type="term" value="P:regulation of circadian rhythm"/>
    <property type="evidence" value="ECO:0007669"/>
    <property type="project" value="InterPro"/>
</dbReference>
<organism evidence="2 3">
    <name type="scientific">Salix brachista</name>
    <dbReference type="NCBI Taxonomy" id="2182728"/>
    <lineage>
        <taxon>Eukaryota</taxon>
        <taxon>Viridiplantae</taxon>
        <taxon>Streptophyta</taxon>
        <taxon>Embryophyta</taxon>
        <taxon>Tracheophyta</taxon>
        <taxon>Spermatophyta</taxon>
        <taxon>Magnoliopsida</taxon>
        <taxon>eudicotyledons</taxon>
        <taxon>Gunneridae</taxon>
        <taxon>Pentapetalae</taxon>
        <taxon>rosids</taxon>
        <taxon>fabids</taxon>
        <taxon>Malpighiales</taxon>
        <taxon>Salicaceae</taxon>
        <taxon>Saliceae</taxon>
        <taxon>Salix</taxon>
    </lineage>
</organism>
<feature type="region of interest" description="Disordered" evidence="1">
    <location>
        <begin position="122"/>
        <end position="162"/>
    </location>
</feature>
<dbReference type="GO" id="GO:0005634">
    <property type="term" value="C:nucleus"/>
    <property type="evidence" value="ECO:0007669"/>
    <property type="project" value="TreeGrafter"/>
</dbReference>
<proteinExistence type="predicted"/>
<sequence>MRFTCLRRVVILNVKKWWSKFMDRNREGRRSSSNMAASDGLSRRRQQRTTRDSADGEVSRLRPPPRAVKQVPGFKVAADEMIGVSVPRKARSVSAKRSHESWVLGNGGFGCEDRRASTSPAASRSFEAASPSSSNVSVIKKTKSSVPKTRLPKVSKSSTSSAQEDIEIEIAEVLYGLKKQSHGPKNEEKVENGLQKIDSMDANGIAYDSKSSPNSNFSQTSIFDQNNASVSDTLIASRKQKMDADSVLVHNSLIASAVTDGREDAKMEVSATKLGKPSFYSESCEVSQDMIASKLASGLESQEEAMTQQDSKPAIEESGVPAKEKSVLPEEKSPVSKKLDVDFRDAVLRKSTSTVSKVDRQREEKFEIDLMAPPPMVSSPEWDGFVDLSSNPKPTVQDVEMKMENMVKNKELVESPVEKEGALFEEKVIKRVGEKRGLELDFEKPNHNEQQKLQPKAIVPKVETAGNSKLQLGVQRDDFKSCHIAYISDPLRLLTISSSSSSSFISSIWFVAFANCHTSLAKYTTSFQTVVPMDGTTRSSKALQPPQFIPQPRPKRCATHHYIACNIRLQQQFTKMNHFWPVTAGSATLSGVKPTNLDAMPSVENMIIRHPSQGSFPVVNLNSAQDKVQAVSSIPDFTRNDRGSESAATLIDTAQKKQLVLHQPPQPAPAGNLMHGPAFIFSLNPQHQASTAAMESQTGPSKSSSSINNELLSGSAVAGVTTISSALPGMTAAVSFSYPNLAANEAPYLTILPNNGYPFPISTPVGNPTFRGGAPAQALSFFNGSFYSSQMLHPSQLQQQQPQPVVQPGHQNASTSSGSSSHKQPQSQQPRGAHVSTNHFLTSTMMQSQQLPKPHIPSHHSRKLDSEMSGESTPITADTRASHSKKSVHGPNFMVPLQPNFGVMASTNVGGGGNHGEKQQQQKHQLSQEKNLMGGVELVPSQAFAMSFASFNGSKTASNLNFSAMAQNPPILQSFPDMTWQGYQVVSAGQATQKKNHQMSEGKTGGSSTNPDDGKKATFGRPSTGIGQTLIFDNSARTLSFVPSPFTGHWPSHSITAPTSIPMAAHSSSTSQQQQLVQLQKQHVLQQPMGAAESKAPTSSSLPSPSIDAKFSNNTTIFSQTQAQESTPQNPPRKNSSRTPSTQSPLASLTVSSTVHKNASQQQGRAPQGRSQISFGPSSKSSLPPKGQQISSSNHSPSSGGNTITTSKNANANLSVPAIQSQQCDNSSSGNAQKSSPVCGRNVPSILSTCPSHLSELKY</sequence>
<feature type="region of interest" description="Disordered" evidence="1">
    <location>
        <begin position="297"/>
        <end position="334"/>
    </location>
</feature>
<feature type="compositionally biased region" description="Basic and acidic residues" evidence="1">
    <location>
        <begin position="49"/>
        <end position="60"/>
    </location>
</feature>
<dbReference type="AlphaFoldDB" id="A0A5N5MQR6"/>
<feature type="compositionally biased region" description="Polar residues" evidence="1">
    <location>
        <begin position="1203"/>
        <end position="1236"/>
    </location>
</feature>
<evidence type="ECO:0000256" key="1">
    <source>
        <dbReference type="SAM" id="MobiDB-lite"/>
    </source>
</evidence>
<feature type="region of interest" description="Disordered" evidence="1">
    <location>
        <begin position="989"/>
        <end position="1027"/>
    </location>
</feature>
<protein>
    <recommendedName>
        <fullName evidence="4">Protein TIME FOR COFFEE</fullName>
    </recommendedName>
</protein>
<feature type="compositionally biased region" description="Low complexity" evidence="1">
    <location>
        <begin position="1174"/>
        <end position="1202"/>
    </location>
</feature>
<evidence type="ECO:0000313" key="3">
    <source>
        <dbReference type="Proteomes" id="UP000326939"/>
    </source>
</evidence>
<feature type="compositionally biased region" description="Low complexity" evidence="1">
    <location>
        <begin position="792"/>
        <end position="829"/>
    </location>
</feature>
<dbReference type="InterPro" id="IPR039317">
    <property type="entry name" value="TIC"/>
</dbReference>
<evidence type="ECO:0000313" key="2">
    <source>
        <dbReference type="EMBL" id="KAB5557444.1"/>
    </source>
</evidence>
<feature type="region of interest" description="Disordered" evidence="1">
    <location>
        <begin position="792"/>
        <end position="834"/>
    </location>
</feature>
<feature type="compositionally biased region" description="Basic and acidic residues" evidence="1">
    <location>
        <begin position="322"/>
        <end position="334"/>
    </location>
</feature>
<feature type="region of interest" description="Disordered" evidence="1">
    <location>
        <begin position="847"/>
        <end position="889"/>
    </location>
</feature>
<dbReference type="Proteomes" id="UP000326939">
    <property type="component" value="Chromosome 5"/>
</dbReference>
<reference evidence="3" key="1">
    <citation type="journal article" date="2019" name="Gigascience">
        <title>De novo genome assembly of the endangered Acer yangbiense, a plant species with extremely small populations endemic to Yunnan Province, China.</title>
        <authorList>
            <person name="Yang J."/>
            <person name="Wariss H.M."/>
            <person name="Tao L."/>
            <person name="Zhang R."/>
            <person name="Yun Q."/>
            <person name="Hollingsworth P."/>
            <person name="Dao Z."/>
            <person name="Luo G."/>
            <person name="Guo H."/>
            <person name="Ma Y."/>
            <person name="Sun W."/>
        </authorList>
    </citation>
    <scope>NUCLEOTIDE SEQUENCE [LARGE SCALE GENOMIC DNA]</scope>
    <source>
        <strain evidence="3">cv. br00</strain>
    </source>
</reference>
<feature type="region of interest" description="Disordered" evidence="1">
    <location>
        <begin position="907"/>
        <end position="927"/>
    </location>
</feature>
<feature type="region of interest" description="Disordered" evidence="1">
    <location>
        <begin position="1057"/>
        <end position="1248"/>
    </location>
</feature>
<dbReference type="PANTHER" id="PTHR34798">
    <property type="entry name" value="PROTEIN TIME FOR COFFEE"/>
    <property type="match status" value="1"/>
</dbReference>
<feature type="compositionally biased region" description="Polar residues" evidence="1">
    <location>
        <begin position="1111"/>
        <end position="1173"/>
    </location>
</feature>